<proteinExistence type="predicted"/>
<feature type="transmembrane region" description="Helical" evidence="2">
    <location>
        <begin position="354"/>
        <end position="379"/>
    </location>
</feature>
<feature type="transmembrane region" description="Helical" evidence="2">
    <location>
        <begin position="133"/>
        <end position="155"/>
    </location>
</feature>
<organism evidence="3 4">
    <name type="scientific">Alkalihalophilus pseudofirmus</name>
    <name type="common">Bacillus pseudofirmus</name>
    <dbReference type="NCBI Taxonomy" id="79885"/>
    <lineage>
        <taxon>Bacteria</taxon>
        <taxon>Bacillati</taxon>
        <taxon>Bacillota</taxon>
        <taxon>Bacilli</taxon>
        <taxon>Bacillales</taxon>
        <taxon>Bacillaceae</taxon>
        <taxon>Alkalihalophilus</taxon>
    </lineage>
</organism>
<keyword evidence="2" id="KW-1133">Transmembrane helix</keyword>
<feature type="transmembrane region" description="Helical" evidence="2">
    <location>
        <begin position="295"/>
        <end position="315"/>
    </location>
</feature>
<dbReference type="Pfam" id="PF07690">
    <property type="entry name" value="MFS_1"/>
    <property type="match status" value="1"/>
</dbReference>
<evidence type="ECO:0000256" key="2">
    <source>
        <dbReference type="SAM" id="Phobius"/>
    </source>
</evidence>
<accession>A0AAJ2KWJ6</accession>
<evidence type="ECO:0000313" key="4">
    <source>
        <dbReference type="Proteomes" id="UP001285636"/>
    </source>
</evidence>
<feature type="transmembrane region" description="Helical" evidence="2">
    <location>
        <begin position="327"/>
        <end position="348"/>
    </location>
</feature>
<dbReference type="Proteomes" id="UP001285636">
    <property type="component" value="Unassembled WGS sequence"/>
</dbReference>
<feature type="transmembrane region" description="Helical" evidence="2">
    <location>
        <begin position="44"/>
        <end position="63"/>
    </location>
</feature>
<dbReference type="Gene3D" id="1.20.1250.20">
    <property type="entry name" value="MFS general substrate transporter like domains"/>
    <property type="match status" value="2"/>
</dbReference>
<dbReference type="EMBL" id="JAWJAY010000001">
    <property type="protein sequence ID" value="MDV2884491.1"/>
    <property type="molecule type" value="Genomic_DNA"/>
</dbReference>
<dbReference type="SUPFAM" id="SSF103473">
    <property type="entry name" value="MFS general substrate transporter"/>
    <property type="match status" value="1"/>
</dbReference>
<comment type="subcellular location">
    <subcellularLocation>
        <location evidence="1">Cell membrane</location>
        <topology evidence="1">Multi-pass membrane protein</topology>
    </subcellularLocation>
</comment>
<evidence type="ECO:0000313" key="3">
    <source>
        <dbReference type="EMBL" id="MDV2884491.1"/>
    </source>
</evidence>
<protein>
    <submittedName>
        <fullName evidence="3">MFS transporter</fullName>
    </submittedName>
</protein>
<dbReference type="PANTHER" id="PTHR23526:SF2">
    <property type="entry name" value="MAJOR FACILITATOR SUPERFAMILY (MFS) PROFILE DOMAIN-CONTAINING PROTEIN"/>
    <property type="match status" value="1"/>
</dbReference>
<keyword evidence="2" id="KW-0472">Membrane</keyword>
<evidence type="ECO:0000256" key="1">
    <source>
        <dbReference type="ARBA" id="ARBA00004651"/>
    </source>
</evidence>
<dbReference type="PANTHER" id="PTHR23526">
    <property type="entry name" value="INTEGRAL MEMBRANE TRANSPORT PROTEIN-RELATED"/>
    <property type="match status" value="1"/>
</dbReference>
<dbReference type="InterPro" id="IPR036259">
    <property type="entry name" value="MFS_trans_sf"/>
</dbReference>
<reference evidence="3" key="1">
    <citation type="submission" date="2023-10" db="EMBL/GenBank/DDBJ databases">
        <title>Screening of Alkalihalophilus pseudofirmusBZ-TG-HK211 and Its Alleviation of Salt Stress on Rapeseed Growth.</title>
        <authorList>
            <person name="Zhao B."/>
            <person name="Guo T."/>
        </authorList>
    </citation>
    <scope>NUCLEOTIDE SEQUENCE</scope>
    <source>
        <strain evidence="3">BZ-TG-HK211</strain>
    </source>
</reference>
<sequence>MTSTKVQQAVLFLLIFYFILADVILSPFYPQFFSKVFGVEDLEFTALYIFIARLTVVISVPIWGILSKRFEVKHLIYTGQWISAMMLLCMAISQHEIQFMIFTVLLLIGKSSLFLIYPLLIQLNGERKRTRVVGMYHMVFHAAVITGTLTGAWIIALEQPLYLFIGLAAIELLLWFTAFVTLRYLNTHTISPPKVKQGFTRKHGFILAGIGLILLLFHTANNMIRPYFTLYTMNEFQISSFEGSLLFMMPSAMAIFAFPFIQKGWCKHRAPLIFTVSLAVLAFTLIVQGLTDQLIWLWASRIVYGFCLIISQAALELTIFNRSTNHVQVYAAASTFQNAGLLIAPLAASSTAAAFTLASPLTGAGFLCVTAIIVALFTFNMSTKTEKNKAA</sequence>
<feature type="transmembrane region" description="Helical" evidence="2">
    <location>
        <begin position="270"/>
        <end position="289"/>
    </location>
</feature>
<dbReference type="GO" id="GO:0005886">
    <property type="term" value="C:plasma membrane"/>
    <property type="evidence" value="ECO:0007669"/>
    <property type="project" value="UniProtKB-SubCell"/>
</dbReference>
<feature type="transmembrane region" description="Helical" evidence="2">
    <location>
        <begin position="244"/>
        <end position="261"/>
    </location>
</feature>
<feature type="transmembrane region" description="Helical" evidence="2">
    <location>
        <begin position="75"/>
        <end position="93"/>
    </location>
</feature>
<feature type="transmembrane region" description="Helical" evidence="2">
    <location>
        <begin position="9"/>
        <end position="29"/>
    </location>
</feature>
<feature type="transmembrane region" description="Helical" evidence="2">
    <location>
        <begin position="205"/>
        <end position="224"/>
    </location>
</feature>
<name>A0AAJ2KWJ6_ALKPS</name>
<dbReference type="AlphaFoldDB" id="A0AAJ2KWJ6"/>
<feature type="transmembrane region" description="Helical" evidence="2">
    <location>
        <begin position="99"/>
        <end position="121"/>
    </location>
</feature>
<dbReference type="GO" id="GO:0022857">
    <property type="term" value="F:transmembrane transporter activity"/>
    <property type="evidence" value="ECO:0007669"/>
    <property type="project" value="InterPro"/>
</dbReference>
<dbReference type="InterPro" id="IPR052528">
    <property type="entry name" value="Sugar_transport-like"/>
</dbReference>
<gene>
    <name evidence="3" type="ORF">RYX45_04820</name>
</gene>
<comment type="caution">
    <text evidence="3">The sequence shown here is derived from an EMBL/GenBank/DDBJ whole genome shotgun (WGS) entry which is preliminary data.</text>
</comment>
<dbReference type="InterPro" id="IPR011701">
    <property type="entry name" value="MFS"/>
</dbReference>
<keyword evidence="2" id="KW-0812">Transmembrane</keyword>
<dbReference type="RefSeq" id="WP_323465992.1">
    <property type="nucleotide sequence ID" value="NZ_CP144224.1"/>
</dbReference>
<feature type="transmembrane region" description="Helical" evidence="2">
    <location>
        <begin position="161"/>
        <end position="185"/>
    </location>
</feature>